<reference evidence="8" key="1">
    <citation type="journal article" date="2011" name="Inn. Immun.">
        <title>Structural and genetic characterization of the closely related O-antigens of Escherichia coli O85 and Salmonella enterica O17.</title>
        <authorList>
            <person name="Perepelov A.V."/>
            <person name="Li D."/>
            <person name="Liu B."/>
            <person name="Senchenkova S.N."/>
            <person name="Guo D."/>
            <person name="Shashkov A.S."/>
            <person name="Feng L."/>
            <person name="Knirel Y.A."/>
            <person name="Wang L."/>
        </authorList>
    </citation>
    <scope>NUCLEOTIDE SEQUENCE</scope>
    <source>
        <strain evidence="8">G1189</strain>
    </source>
</reference>
<feature type="transmembrane region" description="Helical" evidence="7">
    <location>
        <begin position="110"/>
        <end position="132"/>
    </location>
</feature>
<dbReference type="Pfam" id="PF01943">
    <property type="entry name" value="Polysacc_synt"/>
    <property type="match status" value="1"/>
</dbReference>
<reference evidence="9" key="2">
    <citation type="journal article" date="2016" name="PLoS ONE">
        <title>Comparison of O-Antigen Gene Clusters of All O-Serogroups of Escherichia coli and Proposal for Adopting a New Nomenclature for O-Typing.</title>
        <authorList>
            <person name="DebRoy C."/>
            <person name="Fratamico P.M."/>
            <person name="Yan X."/>
            <person name="Baranzoni G."/>
            <person name="Liu Y."/>
            <person name="Needleman D.S."/>
            <person name="Tebbs R."/>
            <person name="O'Connell C.D."/>
            <person name="Allred A."/>
            <person name="Swimley M."/>
            <person name="Mwangi M."/>
            <person name="Kapur V."/>
            <person name="Raygoza Garay J.A."/>
            <person name="Roberts E.L."/>
            <person name="Katani R."/>
        </authorList>
    </citation>
    <scope>NUCLEOTIDE SEQUENCE</scope>
    <source>
        <strain evidence="9">H 23</strain>
    </source>
</reference>
<keyword evidence="2" id="KW-1003">Cell membrane</keyword>
<dbReference type="RefSeq" id="WP_021580865.1">
    <property type="nucleotide sequence ID" value="NZ_CABWIQ010000010.1"/>
</dbReference>
<feature type="transmembrane region" description="Helical" evidence="7">
    <location>
        <begin position="381"/>
        <end position="399"/>
    </location>
</feature>
<feature type="transmembrane region" description="Helical" evidence="7">
    <location>
        <begin position="7"/>
        <end position="28"/>
    </location>
</feature>
<gene>
    <name evidence="8" type="primary">wzx</name>
</gene>
<evidence type="ECO:0000313" key="9">
    <source>
        <dbReference type="EMBL" id="AIG62659.1"/>
    </source>
</evidence>
<dbReference type="AlphaFoldDB" id="D8WUJ4"/>
<dbReference type="BioCyc" id="MetaCyc:MONOMER-21459"/>
<dbReference type="InterPro" id="IPR050833">
    <property type="entry name" value="Poly_Biosynth_Transport"/>
</dbReference>
<accession>D8WUJ4</accession>
<organism evidence="8">
    <name type="scientific">Escherichia coli</name>
    <dbReference type="NCBI Taxonomy" id="562"/>
    <lineage>
        <taxon>Bacteria</taxon>
        <taxon>Pseudomonadati</taxon>
        <taxon>Pseudomonadota</taxon>
        <taxon>Gammaproteobacteria</taxon>
        <taxon>Enterobacterales</taxon>
        <taxon>Enterobacteriaceae</taxon>
        <taxon>Escherichia</taxon>
    </lineage>
</organism>
<feature type="transmembrane region" description="Helical" evidence="7">
    <location>
        <begin position="348"/>
        <end position="369"/>
    </location>
</feature>
<dbReference type="PANTHER" id="PTHR30250">
    <property type="entry name" value="PST FAMILY PREDICTED COLANIC ACID TRANSPORTER"/>
    <property type="match status" value="1"/>
</dbReference>
<protein>
    <recommendedName>
        <fullName evidence="6">Putative O-antigen transporter</fullName>
    </recommendedName>
</protein>
<evidence type="ECO:0000256" key="3">
    <source>
        <dbReference type="ARBA" id="ARBA00022692"/>
    </source>
</evidence>
<evidence type="ECO:0000256" key="5">
    <source>
        <dbReference type="ARBA" id="ARBA00023136"/>
    </source>
</evidence>
<sequence length="406" mass="46116">MNLKRNGILFYALTILNGLVPLITISFMSRILTSDQLGNYLLSFTIMNVLGMVVDFGISISGVRTLKKNNLNLTLDEFICSSFLLKFFVFFLVSICYLVFFTYTATEEEMFFIVTLLGVFITGMDSLWILQVSGDLYKILTKNIIANILYVMMVMLVAYITKDYLSTLILFVIYKLYILLLTINEVRKLYVLSRNNFSIINFISVFKSTAGIAMFRFFALSYTSANGILLNYLTNKYQVALYLAFEKLNKAILFIATPLTQALLPLFVGGKNNNKLIKYIISIIIISVFILVIGNLLSKEIVGLFIGTRYLNDDTSEFFFYMTIVSPLILLSNAIGMLYFIPCKLDRFLNCIICSAAFINIICVLYFVHSDVNGALQMARVVAFSELWVTLFMAVVAIIHGRKYGR</sequence>
<dbReference type="EMBL" id="GU299798">
    <property type="protein sequence ID" value="ADC54976.1"/>
    <property type="molecule type" value="Genomic_DNA"/>
</dbReference>
<evidence type="ECO:0000256" key="2">
    <source>
        <dbReference type="ARBA" id="ARBA00022475"/>
    </source>
</evidence>
<name>D8WUJ4_ECOLX</name>
<feature type="transmembrane region" description="Helical" evidence="7">
    <location>
        <begin position="40"/>
        <end position="63"/>
    </location>
</feature>
<keyword evidence="5 7" id="KW-0472">Membrane</keyword>
<keyword evidence="4 7" id="KW-1133">Transmembrane helix</keyword>
<dbReference type="EMBL" id="KJ778791">
    <property type="protein sequence ID" value="AIG62659.1"/>
    <property type="molecule type" value="Genomic_DNA"/>
</dbReference>
<dbReference type="GO" id="GO:0005886">
    <property type="term" value="C:plasma membrane"/>
    <property type="evidence" value="ECO:0007669"/>
    <property type="project" value="UniProtKB-SubCell"/>
</dbReference>
<evidence type="ECO:0000256" key="1">
    <source>
        <dbReference type="ARBA" id="ARBA00004651"/>
    </source>
</evidence>
<dbReference type="InterPro" id="IPR002797">
    <property type="entry name" value="Polysacc_synth"/>
</dbReference>
<keyword evidence="3 7" id="KW-0812">Transmembrane</keyword>
<feature type="transmembrane region" description="Helical" evidence="7">
    <location>
        <begin position="318"/>
        <end position="341"/>
    </location>
</feature>
<feature type="transmembrane region" description="Helical" evidence="7">
    <location>
        <begin position="167"/>
        <end position="186"/>
    </location>
</feature>
<feature type="transmembrane region" description="Helical" evidence="7">
    <location>
        <begin position="144"/>
        <end position="161"/>
    </location>
</feature>
<evidence type="ECO:0000256" key="4">
    <source>
        <dbReference type="ARBA" id="ARBA00022989"/>
    </source>
</evidence>
<feature type="transmembrane region" description="Helical" evidence="7">
    <location>
        <begin position="251"/>
        <end position="269"/>
    </location>
</feature>
<feature type="transmembrane region" description="Helical" evidence="7">
    <location>
        <begin position="276"/>
        <end position="298"/>
    </location>
</feature>
<comment type="subcellular location">
    <subcellularLocation>
        <location evidence="1">Cell membrane</location>
        <topology evidence="1">Multi-pass membrane protein</topology>
    </subcellularLocation>
</comment>
<evidence type="ECO:0000313" key="8">
    <source>
        <dbReference type="EMBL" id="ADC54976.1"/>
    </source>
</evidence>
<proteinExistence type="predicted"/>
<evidence type="ECO:0000256" key="6">
    <source>
        <dbReference type="ARBA" id="ARBA00049738"/>
    </source>
</evidence>
<feature type="transmembrane region" description="Helical" evidence="7">
    <location>
        <begin position="198"/>
        <end position="219"/>
    </location>
</feature>
<feature type="transmembrane region" description="Helical" evidence="7">
    <location>
        <begin position="83"/>
        <end position="104"/>
    </location>
</feature>
<evidence type="ECO:0000256" key="7">
    <source>
        <dbReference type="SAM" id="Phobius"/>
    </source>
</evidence>
<dbReference type="PANTHER" id="PTHR30250:SF11">
    <property type="entry name" value="O-ANTIGEN TRANSPORTER-RELATED"/>
    <property type="match status" value="1"/>
</dbReference>